<dbReference type="Proteomes" id="UP001159428">
    <property type="component" value="Unassembled WGS sequence"/>
</dbReference>
<dbReference type="SMART" id="SM00477">
    <property type="entry name" value="NUC"/>
    <property type="match status" value="1"/>
</dbReference>
<name>A0AAU9WI97_9CNID</name>
<keyword evidence="4" id="KW-1185">Reference proteome</keyword>
<dbReference type="EMBL" id="CALNXJ010000013">
    <property type="protein sequence ID" value="CAH3112204.1"/>
    <property type="molecule type" value="Genomic_DNA"/>
</dbReference>
<dbReference type="GO" id="GO:0003676">
    <property type="term" value="F:nucleic acid binding"/>
    <property type="evidence" value="ECO:0007669"/>
    <property type="project" value="InterPro"/>
</dbReference>
<evidence type="ECO:0000259" key="2">
    <source>
        <dbReference type="SMART" id="SM00892"/>
    </source>
</evidence>
<gene>
    <name evidence="3" type="ORF">PMEA_00005008</name>
</gene>
<dbReference type="SUPFAM" id="SSF54060">
    <property type="entry name" value="His-Me finger endonucleases"/>
    <property type="match status" value="1"/>
</dbReference>
<dbReference type="InterPro" id="IPR044925">
    <property type="entry name" value="His-Me_finger_sf"/>
</dbReference>
<dbReference type="InterPro" id="IPR020821">
    <property type="entry name" value="ENPP1-3/EXOG-like_nuc-like"/>
</dbReference>
<dbReference type="Pfam" id="PF01223">
    <property type="entry name" value="Endonuclease_NS"/>
    <property type="match status" value="1"/>
</dbReference>
<feature type="domain" description="ENPP1-3/EXOG-like endonuclease/phosphodiesterase" evidence="1">
    <location>
        <begin position="167"/>
        <end position="375"/>
    </location>
</feature>
<evidence type="ECO:0000259" key="1">
    <source>
        <dbReference type="SMART" id="SM00477"/>
    </source>
</evidence>
<protein>
    <recommendedName>
        <fullName evidence="5">DNA/RNA non-specific endonuclease domain-containing protein</fullName>
    </recommendedName>
</protein>
<evidence type="ECO:0000313" key="4">
    <source>
        <dbReference type="Proteomes" id="UP001159428"/>
    </source>
</evidence>
<dbReference type="GO" id="GO:0046872">
    <property type="term" value="F:metal ion binding"/>
    <property type="evidence" value="ECO:0007669"/>
    <property type="project" value="InterPro"/>
</dbReference>
<dbReference type="InterPro" id="IPR044929">
    <property type="entry name" value="DNA/RNA_non-sp_Endonuclease_sf"/>
</dbReference>
<dbReference type="AlphaFoldDB" id="A0AAU9WI97"/>
<reference evidence="3 4" key="1">
    <citation type="submission" date="2022-05" db="EMBL/GenBank/DDBJ databases">
        <authorList>
            <consortium name="Genoscope - CEA"/>
            <person name="William W."/>
        </authorList>
    </citation>
    <scope>NUCLEOTIDE SEQUENCE [LARGE SCALE GENOMIC DNA]</scope>
</reference>
<dbReference type="PANTHER" id="PTHR21472:SF30">
    <property type="entry name" value="ENDONUCLEASE DOMAIN-CONTAINING 1 PROTEIN-RELATED"/>
    <property type="match status" value="1"/>
</dbReference>
<proteinExistence type="predicted"/>
<sequence length="420" mass="47144">MDKNGKAIVSSDNHIEKLPGEGDNDEIYVPKSVWTAGCCVGTSSPNHAIESFAVIGNNVQERNKMHTQQISVKILQKILEQDQNNKATKPEDLESRFHFECFFCFLVFPPSNRQDITGNRKTVYPGNGDECYRKNFAGNQPPVGLRDPMNFKIRYICQKDHQEDDDGTHYGTMFDKQFGIPVYSAYTLTEDNVDFKEWTRPKWRQTKGIEEQGSDEIYPSLPFHRGHLAPAYTLSDTGHSGAGFRSTFVYTNAVPQRPVLNSGQWSQYEKRIRDYAVNHCTKNDGTLYLLTGSSFVRRNADTDQFKAKKPSKALKLANTDLPEFPAITVPSSLWTAGCCVRGGAAVGNFAVFGNNEQDPSKLYTSQLLMSTLQEALTTDKARGETEDEVKLFPAFPGCMNDANHVQLGGIKRRRVNNNIV</sequence>
<dbReference type="InterPro" id="IPR001604">
    <property type="entry name" value="Endo_G_ENPP1-like_dom"/>
</dbReference>
<accession>A0AAU9WI97</accession>
<organism evidence="3 4">
    <name type="scientific">Pocillopora meandrina</name>
    <dbReference type="NCBI Taxonomy" id="46732"/>
    <lineage>
        <taxon>Eukaryota</taxon>
        <taxon>Metazoa</taxon>
        <taxon>Cnidaria</taxon>
        <taxon>Anthozoa</taxon>
        <taxon>Hexacorallia</taxon>
        <taxon>Scleractinia</taxon>
        <taxon>Astrocoeniina</taxon>
        <taxon>Pocilloporidae</taxon>
        <taxon>Pocillopora</taxon>
    </lineage>
</organism>
<evidence type="ECO:0000313" key="3">
    <source>
        <dbReference type="EMBL" id="CAH3112204.1"/>
    </source>
</evidence>
<evidence type="ECO:0008006" key="5">
    <source>
        <dbReference type="Google" id="ProtNLM"/>
    </source>
</evidence>
<dbReference type="SMART" id="SM00892">
    <property type="entry name" value="Endonuclease_NS"/>
    <property type="match status" value="1"/>
</dbReference>
<feature type="domain" description="DNA/RNA non-specific endonuclease/pyrophosphatase/phosphodiesterase" evidence="2">
    <location>
        <begin position="166"/>
        <end position="387"/>
    </location>
</feature>
<dbReference type="PANTHER" id="PTHR21472">
    <property type="entry name" value="ENDONUCLEASE DOMAIN-CONTAINING 1 PROTEIN ENDOD1"/>
    <property type="match status" value="1"/>
</dbReference>
<dbReference type="Gene3D" id="3.40.570.10">
    <property type="entry name" value="Extracellular Endonuclease, subunit A"/>
    <property type="match status" value="1"/>
</dbReference>
<dbReference type="InterPro" id="IPR039015">
    <property type="entry name" value="ENDOD1"/>
</dbReference>
<comment type="caution">
    <text evidence="3">The sequence shown here is derived from an EMBL/GenBank/DDBJ whole genome shotgun (WGS) entry which is preliminary data.</text>
</comment>
<dbReference type="GO" id="GO:0016787">
    <property type="term" value="F:hydrolase activity"/>
    <property type="evidence" value="ECO:0007669"/>
    <property type="project" value="InterPro"/>
</dbReference>